<feature type="compositionally biased region" description="Basic and acidic residues" evidence="1">
    <location>
        <begin position="80"/>
        <end position="92"/>
    </location>
</feature>
<dbReference type="PANTHER" id="PTHR32387">
    <property type="entry name" value="WU:FJ29H11"/>
    <property type="match status" value="1"/>
</dbReference>
<dbReference type="EMBL" id="CAJOBD010000559">
    <property type="protein sequence ID" value="CAF3688296.1"/>
    <property type="molecule type" value="Genomic_DNA"/>
</dbReference>
<evidence type="ECO:0000313" key="3">
    <source>
        <dbReference type="EMBL" id="CAF1088968.1"/>
    </source>
</evidence>
<organism evidence="3 5">
    <name type="scientific">Rotaria sordida</name>
    <dbReference type="NCBI Taxonomy" id="392033"/>
    <lineage>
        <taxon>Eukaryota</taxon>
        <taxon>Metazoa</taxon>
        <taxon>Spiralia</taxon>
        <taxon>Gnathifera</taxon>
        <taxon>Rotifera</taxon>
        <taxon>Eurotatoria</taxon>
        <taxon>Bdelloidea</taxon>
        <taxon>Philodinida</taxon>
        <taxon>Philodinidae</taxon>
        <taxon>Rotaria</taxon>
    </lineage>
</organism>
<dbReference type="InterPro" id="IPR024975">
    <property type="entry name" value="NOV_C"/>
</dbReference>
<dbReference type="Proteomes" id="UP000663836">
    <property type="component" value="Unassembled WGS sequence"/>
</dbReference>
<dbReference type="EMBL" id="CAJNOT010000825">
    <property type="protein sequence ID" value="CAF1088968.1"/>
    <property type="molecule type" value="Genomic_DNA"/>
</dbReference>
<reference evidence="3" key="1">
    <citation type="submission" date="2021-02" db="EMBL/GenBank/DDBJ databases">
        <authorList>
            <person name="Nowell W R."/>
        </authorList>
    </citation>
    <scope>NUCLEOTIDE SEQUENCE</scope>
</reference>
<dbReference type="InterPro" id="IPR052957">
    <property type="entry name" value="Auxin_embryo_med"/>
</dbReference>
<dbReference type="Proteomes" id="UP000663864">
    <property type="component" value="Unassembled WGS sequence"/>
</dbReference>
<comment type="caution">
    <text evidence="3">The sequence shown here is derived from an EMBL/GenBank/DDBJ whole genome shotgun (WGS) entry which is preliminary data.</text>
</comment>
<proteinExistence type="predicted"/>
<evidence type="ECO:0000313" key="5">
    <source>
        <dbReference type="Proteomes" id="UP000663864"/>
    </source>
</evidence>
<accession>A0A814NAQ8</accession>
<gene>
    <name evidence="4" type="ORF">JBS370_LOCUS8673</name>
    <name evidence="3" type="ORF">ZHD862_LOCUS16986</name>
</gene>
<evidence type="ECO:0000259" key="2">
    <source>
        <dbReference type="Pfam" id="PF13020"/>
    </source>
</evidence>
<feature type="compositionally biased region" description="Low complexity" evidence="1">
    <location>
        <begin position="121"/>
        <end position="139"/>
    </location>
</feature>
<dbReference type="PANTHER" id="PTHR32387:SF3">
    <property type="entry name" value="ATP_DNA BINDING PROTEIN"/>
    <property type="match status" value="1"/>
</dbReference>
<evidence type="ECO:0000256" key="1">
    <source>
        <dbReference type="SAM" id="MobiDB-lite"/>
    </source>
</evidence>
<sequence>MMELLRIYQNEGEQGLIQRRDRITIQEHDYRWILPNVYLTLLPSSSLPTEEISLNDEPIDISAEMIEQLINESLPERKLRSRITTEKDEEKNPTCFPAKANTTEATEVSNTKPHPAEQIQSTVSNSNHSSSSGSISQISRKSDNSHTIQGESNLKEDYYFSSYPSFRIDNEIVKSTKESAPTVRSHAATINRSNSTVVEVATFERIRISTLTGLNLYPLPPSSITINPTVNVVDNSTSRQGEELVFRFLQWKHPNKRVEWMNAKQESGLPYDIQIRTNNKIELIEVKTTRIHDQHTFQISIGEIECLLENPMNYYIYRVYYSDDPDSTKITILSQVKCHLEQKQLALCMTIMQRADEQ</sequence>
<protein>
    <recommendedName>
        <fullName evidence="2">Protein NO VEIN C-terminal domain-containing protein</fullName>
    </recommendedName>
</protein>
<feature type="compositionally biased region" description="Polar residues" evidence="1">
    <location>
        <begin position="100"/>
        <end position="112"/>
    </location>
</feature>
<feature type="domain" description="Protein NO VEIN C-terminal" evidence="2">
    <location>
        <begin position="241"/>
        <end position="324"/>
    </location>
</feature>
<dbReference type="AlphaFoldDB" id="A0A814NAQ8"/>
<name>A0A814NAQ8_9BILA</name>
<evidence type="ECO:0000313" key="4">
    <source>
        <dbReference type="EMBL" id="CAF3688296.1"/>
    </source>
</evidence>
<feature type="region of interest" description="Disordered" evidence="1">
    <location>
        <begin position="80"/>
        <end position="150"/>
    </location>
</feature>
<dbReference type="Pfam" id="PF13020">
    <property type="entry name" value="NOV_C"/>
    <property type="match status" value="1"/>
</dbReference>